<proteinExistence type="inferred from homology"/>
<dbReference type="InterPro" id="IPR016117">
    <property type="entry name" value="ArgJ-like_dom_sf"/>
</dbReference>
<protein>
    <submittedName>
        <fullName evidence="2">P1 family peptidase</fullName>
    </submittedName>
</protein>
<keyword evidence="3" id="KW-1185">Reference proteome</keyword>
<dbReference type="EMBL" id="CP065425">
    <property type="protein sequence ID" value="QQZ08525.1"/>
    <property type="molecule type" value="Genomic_DNA"/>
</dbReference>
<dbReference type="Proteomes" id="UP000595691">
    <property type="component" value="Chromosome"/>
</dbReference>
<sequence length="363" mass="39131">MGLKKRYNDICNLPSGQKNLITDVPGVLVGHVTIDDSSQKTGVTAILPQPDNLFQQKLVAATHVINGFGKSAGLVQIDELGTLESPIILTNTFAVGTAITANIKYMLSHNTDIGNSTGTINSVVLECNDGVINNIRNLVITEDHVSEAIKKASEDFEEGAVGAGRGMSCYDLKGGIGSASRVISIDGKDYTIGVLVLANHGFLDVLNIYGTPIGKMLSEDKAIKPIEKGSIITIIATDIPFDSRQLKRLAKRSSVGITRSGSFIGNGSGEITVAFSTANRVSHYENEQIEQIFRVSENHMDEYFRAVVSAVDESVLSVLVHAETVIDRNGTPHLSLLDSIKQFQVKHNDEEVEKMLERLGIGI</sequence>
<dbReference type="RefSeq" id="WP_202777342.1">
    <property type="nucleotide sequence ID" value="NZ_CP065425.1"/>
</dbReference>
<dbReference type="PANTHER" id="PTHR36512:SF3">
    <property type="entry name" value="BLR5678 PROTEIN"/>
    <property type="match status" value="1"/>
</dbReference>
<reference evidence="2 3" key="1">
    <citation type="submission" date="2020-11" db="EMBL/GenBank/DDBJ databases">
        <title>Taxonomic evaluation of the Bacillus sporothermodurans group of bacteria based on whole genome sequences.</title>
        <authorList>
            <person name="Fiedler G."/>
            <person name="Herbstmann A.-D."/>
            <person name="Doll E."/>
            <person name="Wenning M."/>
            <person name="Brinks E."/>
            <person name="Kabisch J."/>
            <person name="Breitenwieser F."/>
            <person name="Lappann M."/>
            <person name="Boehnlein C."/>
            <person name="Franz C."/>
        </authorList>
    </citation>
    <scope>NUCLEOTIDE SEQUENCE [LARGE SCALE GENOMIC DNA]</scope>
    <source>
        <strain evidence="2 3">JCM 19841</strain>
    </source>
</reference>
<dbReference type="Pfam" id="PF03576">
    <property type="entry name" value="Peptidase_S58"/>
    <property type="match status" value="1"/>
</dbReference>
<comment type="similarity">
    <text evidence="1">Belongs to the peptidase S58 family.</text>
</comment>
<dbReference type="SUPFAM" id="SSF56266">
    <property type="entry name" value="DmpA/ArgJ-like"/>
    <property type="match status" value="1"/>
</dbReference>
<dbReference type="InterPro" id="IPR005321">
    <property type="entry name" value="Peptidase_S58_DmpA"/>
</dbReference>
<organism evidence="2 3">
    <name type="scientific">Heyndrickxia vini</name>
    <dbReference type="NCBI Taxonomy" id="1476025"/>
    <lineage>
        <taxon>Bacteria</taxon>
        <taxon>Bacillati</taxon>
        <taxon>Bacillota</taxon>
        <taxon>Bacilli</taxon>
        <taxon>Bacillales</taxon>
        <taxon>Bacillaceae</taxon>
        <taxon>Heyndrickxia</taxon>
    </lineage>
</organism>
<gene>
    <name evidence="2" type="ORF">I5776_15880</name>
</gene>
<evidence type="ECO:0000313" key="2">
    <source>
        <dbReference type="EMBL" id="QQZ08525.1"/>
    </source>
</evidence>
<accession>A0ABX7DZX5</accession>
<dbReference type="PANTHER" id="PTHR36512">
    <property type="entry name" value="D-AMINOPEPTIDASE"/>
    <property type="match status" value="1"/>
</dbReference>
<name>A0ABX7DZX5_9BACI</name>
<dbReference type="Gene3D" id="3.60.70.12">
    <property type="entry name" value="L-amino peptidase D-ALA esterase/amidase"/>
    <property type="match status" value="1"/>
</dbReference>
<evidence type="ECO:0000313" key="3">
    <source>
        <dbReference type="Proteomes" id="UP000595691"/>
    </source>
</evidence>
<dbReference type="CDD" id="cd02253">
    <property type="entry name" value="DmpA"/>
    <property type="match status" value="1"/>
</dbReference>
<evidence type="ECO:0000256" key="1">
    <source>
        <dbReference type="ARBA" id="ARBA00007068"/>
    </source>
</evidence>